<gene>
    <name evidence="3" type="ORF">AW11_02483</name>
</gene>
<dbReference type="InterPro" id="IPR018392">
    <property type="entry name" value="LysM"/>
</dbReference>
<dbReference type="PANTHER" id="PTHR34700">
    <property type="entry name" value="POTASSIUM BINDING PROTEIN KBP"/>
    <property type="match status" value="1"/>
</dbReference>
<evidence type="ECO:0000313" key="3">
    <source>
        <dbReference type="EMBL" id="EXI87619.1"/>
    </source>
</evidence>
<dbReference type="InterPro" id="IPR036779">
    <property type="entry name" value="LysM_dom_sf"/>
</dbReference>
<evidence type="ECO:0000259" key="2">
    <source>
        <dbReference type="PROSITE" id="PS51782"/>
    </source>
</evidence>
<comment type="caution">
    <text evidence="3">The sequence shown here is derived from an EMBL/GenBank/DDBJ whole genome shotgun (WGS) entry which is preliminary data.</text>
</comment>
<keyword evidence="4" id="KW-1185">Reference proteome</keyword>
<dbReference type="PROSITE" id="PS51782">
    <property type="entry name" value="LYSM"/>
    <property type="match status" value="1"/>
</dbReference>
<protein>
    <submittedName>
        <fullName evidence="3">LysM domain/BON superfamily protein</fullName>
    </submittedName>
</protein>
<dbReference type="SMART" id="SM00257">
    <property type="entry name" value="LysM"/>
    <property type="match status" value="1"/>
</dbReference>
<evidence type="ECO:0000313" key="4">
    <source>
        <dbReference type="Proteomes" id="UP000022141"/>
    </source>
</evidence>
<reference evidence="3" key="1">
    <citation type="submission" date="2014-02" db="EMBL/GenBank/DDBJ databases">
        <title>Expanding our view of genomic diversity in Candidatus Accumulibacter clades.</title>
        <authorList>
            <person name="Skennerton C.T."/>
            <person name="Barr J.J."/>
            <person name="Slater F.R."/>
            <person name="Bond P.L."/>
            <person name="Tyson G.W."/>
        </authorList>
    </citation>
    <scope>NUCLEOTIDE SEQUENCE [LARGE SCALE GENOMIC DNA]</scope>
</reference>
<dbReference type="SUPFAM" id="SSF54106">
    <property type="entry name" value="LysM domain"/>
    <property type="match status" value="1"/>
</dbReference>
<proteinExistence type="predicted"/>
<dbReference type="Gene3D" id="3.10.350.10">
    <property type="entry name" value="LysM domain"/>
    <property type="match status" value="1"/>
</dbReference>
<dbReference type="CDD" id="cd00118">
    <property type="entry name" value="LysM"/>
    <property type="match status" value="1"/>
</dbReference>
<dbReference type="PANTHER" id="PTHR34700:SF8">
    <property type="entry name" value="POTASSIUM BINDING PROTEIN KBP"/>
    <property type="match status" value="1"/>
</dbReference>
<dbReference type="STRING" id="1454004.AW11_02483"/>
<name>A0A011R8Z8_ACCRE</name>
<evidence type="ECO:0000259" key="1">
    <source>
        <dbReference type="PROSITE" id="PS50914"/>
    </source>
</evidence>
<dbReference type="InterPro" id="IPR007055">
    <property type="entry name" value="BON_dom"/>
</dbReference>
<organism evidence="3 4">
    <name type="scientific">Accumulibacter regalis</name>
    <dbReference type="NCBI Taxonomy" id="522306"/>
    <lineage>
        <taxon>Bacteria</taxon>
        <taxon>Pseudomonadati</taxon>
        <taxon>Pseudomonadota</taxon>
        <taxon>Betaproteobacteria</taxon>
        <taxon>Candidatus Accumulibacter</taxon>
    </lineage>
</organism>
<sequence length="170" mass="18113">MGLFDFVKEAGEKLFRSQDAQVASDAVTNAPNDDAAKAKLDQMNRVAGDAIEAYVNAQGLTVTGLTVTFDGGSGAATVFGVAADQTSKEKVLLCCGNVSGVARVNDMLSVDQSAPEALFYTVVAGDNLSKISKLHYDNPNKYMLIFEANKPMLGHPDRIYPGQMLRIPPP</sequence>
<dbReference type="Pfam" id="PF01476">
    <property type="entry name" value="LysM"/>
    <property type="match status" value="1"/>
</dbReference>
<dbReference type="InterPro" id="IPR052196">
    <property type="entry name" value="Bact_Kbp"/>
</dbReference>
<dbReference type="NCBIfam" id="NF008399">
    <property type="entry name" value="PRK11198.1"/>
    <property type="match status" value="1"/>
</dbReference>
<dbReference type="AlphaFoldDB" id="A0A011R8Z8"/>
<dbReference type="PROSITE" id="PS50914">
    <property type="entry name" value="BON"/>
    <property type="match status" value="1"/>
</dbReference>
<accession>A0A011R8Z8</accession>
<feature type="domain" description="LysM" evidence="2">
    <location>
        <begin position="118"/>
        <end position="167"/>
    </location>
</feature>
<dbReference type="EMBL" id="JEMY01000033">
    <property type="protein sequence ID" value="EXI87619.1"/>
    <property type="molecule type" value="Genomic_DNA"/>
</dbReference>
<dbReference type="PATRIC" id="fig|1454004.3.peg.2566"/>
<feature type="domain" description="BON" evidence="1">
    <location>
        <begin position="42"/>
        <end position="112"/>
    </location>
</feature>
<dbReference type="eggNOG" id="COG1652">
    <property type="taxonomic scope" value="Bacteria"/>
</dbReference>
<dbReference type="Proteomes" id="UP000022141">
    <property type="component" value="Unassembled WGS sequence"/>
</dbReference>